<keyword evidence="3" id="KW-1185">Reference proteome</keyword>
<reference evidence="2 3" key="1">
    <citation type="submission" date="2022-04" db="EMBL/GenBank/DDBJ databases">
        <title>Positive selection, recombination, and allopatry shape intraspecific diversity of widespread and dominant cyanobacteria.</title>
        <authorList>
            <person name="Wei J."/>
            <person name="Shu W."/>
            <person name="Hu C."/>
        </authorList>
    </citation>
    <scope>NUCLEOTIDE SEQUENCE [LARGE SCALE GENOMIC DNA]</scope>
    <source>
        <strain evidence="2 3">GB2-A4</strain>
    </source>
</reference>
<evidence type="ECO:0000313" key="2">
    <source>
        <dbReference type="EMBL" id="MEP0820977.1"/>
    </source>
</evidence>
<dbReference type="RefSeq" id="WP_190443532.1">
    <property type="nucleotide sequence ID" value="NZ_JAMPKM010000054.1"/>
</dbReference>
<protein>
    <submittedName>
        <fullName evidence="2">Transposase</fullName>
    </submittedName>
</protein>
<accession>A0ABV0JGQ9</accession>
<dbReference type="Proteomes" id="UP001464891">
    <property type="component" value="Unassembled WGS sequence"/>
</dbReference>
<dbReference type="EMBL" id="JAMPKM010000054">
    <property type="protein sequence ID" value="MEP0820977.1"/>
    <property type="molecule type" value="Genomic_DNA"/>
</dbReference>
<evidence type="ECO:0000313" key="3">
    <source>
        <dbReference type="Proteomes" id="UP001464891"/>
    </source>
</evidence>
<dbReference type="Pfam" id="PF13518">
    <property type="entry name" value="HTH_28"/>
    <property type="match status" value="1"/>
</dbReference>
<sequence length="143" mass="15790">MPAPLFVDLRQRILNAYEAKEGSQRQLAKRFKVSLSFVRDLMRHYRATGTVQPKPHGGGAVAKLGQEHLPIVTALVQAQPDALLTEFCERFCQQTGIEVSISTMQRAVSQLKLSVKKTLGQGFALCLSVVEFDNRPTQSGLHG</sequence>
<dbReference type="Gene3D" id="1.10.10.10">
    <property type="entry name" value="Winged helix-like DNA-binding domain superfamily/Winged helix DNA-binding domain"/>
    <property type="match status" value="1"/>
</dbReference>
<proteinExistence type="predicted"/>
<feature type="domain" description="Insertion element IS150 protein InsJ-like helix-turn-helix" evidence="1">
    <location>
        <begin position="10"/>
        <end position="57"/>
    </location>
</feature>
<dbReference type="InterPro" id="IPR009057">
    <property type="entry name" value="Homeodomain-like_sf"/>
</dbReference>
<comment type="caution">
    <text evidence="2">The sequence shown here is derived from an EMBL/GenBank/DDBJ whole genome shotgun (WGS) entry which is preliminary data.</text>
</comment>
<gene>
    <name evidence="2" type="ORF">NC998_28245</name>
</gene>
<organism evidence="2 3">
    <name type="scientific">Trichocoleus desertorum GB2-A4</name>
    <dbReference type="NCBI Taxonomy" id="2933944"/>
    <lineage>
        <taxon>Bacteria</taxon>
        <taxon>Bacillati</taxon>
        <taxon>Cyanobacteriota</taxon>
        <taxon>Cyanophyceae</taxon>
        <taxon>Leptolyngbyales</taxon>
        <taxon>Trichocoleusaceae</taxon>
        <taxon>Trichocoleus</taxon>
    </lineage>
</organism>
<dbReference type="InterPro" id="IPR055247">
    <property type="entry name" value="InsJ-like_HTH"/>
</dbReference>
<dbReference type="InterPro" id="IPR036388">
    <property type="entry name" value="WH-like_DNA-bd_sf"/>
</dbReference>
<name>A0ABV0JGQ9_9CYAN</name>
<dbReference type="SUPFAM" id="SSF46689">
    <property type="entry name" value="Homeodomain-like"/>
    <property type="match status" value="1"/>
</dbReference>
<evidence type="ECO:0000259" key="1">
    <source>
        <dbReference type="Pfam" id="PF13518"/>
    </source>
</evidence>